<dbReference type="RefSeq" id="WP_314517856.1">
    <property type="nucleotide sequence ID" value="NZ_JASJOU010000017.1"/>
</dbReference>
<accession>A0AAE3RC78</accession>
<dbReference type="EMBL" id="JASJOU010000017">
    <property type="protein sequence ID" value="MDJ1505629.1"/>
    <property type="molecule type" value="Genomic_DNA"/>
</dbReference>
<keyword evidence="2" id="KW-1185">Reference proteome</keyword>
<evidence type="ECO:0000313" key="1">
    <source>
        <dbReference type="EMBL" id="MDJ1505629.1"/>
    </source>
</evidence>
<dbReference type="Proteomes" id="UP001232063">
    <property type="component" value="Unassembled WGS sequence"/>
</dbReference>
<gene>
    <name evidence="1" type="ORF">QNI22_33545</name>
</gene>
<reference evidence="1" key="1">
    <citation type="submission" date="2023-05" db="EMBL/GenBank/DDBJ databases">
        <authorList>
            <person name="Zhang X."/>
        </authorList>
    </citation>
    <scope>NUCLEOTIDE SEQUENCE</scope>
    <source>
        <strain evidence="1">BD1B2-1</strain>
    </source>
</reference>
<sequence length="105" mass="12326">MDTTPRKLRMYQDCFSAENFDKACFYLSTLPTPFTEFNGFEISMIEGDQNSRLVFKKKGYNLGFISKETGVMSLAKRQQDNDQNRKAIEQTFCNLINFIERDWIV</sequence>
<organism evidence="1 2">
    <name type="scientific">Xanthocytophaga agilis</name>
    <dbReference type="NCBI Taxonomy" id="3048010"/>
    <lineage>
        <taxon>Bacteria</taxon>
        <taxon>Pseudomonadati</taxon>
        <taxon>Bacteroidota</taxon>
        <taxon>Cytophagia</taxon>
        <taxon>Cytophagales</taxon>
        <taxon>Rhodocytophagaceae</taxon>
        <taxon>Xanthocytophaga</taxon>
    </lineage>
</organism>
<proteinExistence type="predicted"/>
<evidence type="ECO:0000313" key="2">
    <source>
        <dbReference type="Proteomes" id="UP001232063"/>
    </source>
</evidence>
<protein>
    <submittedName>
        <fullName evidence="1">Uncharacterized protein</fullName>
    </submittedName>
</protein>
<comment type="caution">
    <text evidence="1">The sequence shown here is derived from an EMBL/GenBank/DDBJ whole genome shotgun (WGS) entry which is preliminary data.</text>
</comment>
<name>A0AAE3RC78_9BACT</name>
<dbReference type="AlphaFoldDB" id="A0AAE3RC78"/>